<evidence type="ECO:0000313" key="1">
    <source>
        <dbReference type="EMBL" id="BCZ48672.1"/>
    </source>
</evidence>
<dbReference type="RefSeq" id="WP_224034920.1">
    <property type="nucleotide sequence ID" value="NZ_AP024849.1"/>
</dbReference>
<name>A0ABM7TBC2_9CLOT</name>
<evidence type="ECO:0000313" key="2">
    <source>
        <dbReference type="Proteomes" id="UP000824633"/>
    </source>
</evidence>
<dbReference type="EMBL" id="AP024849">
    <property type="protein sequence ID" value="BCZ48672.1"/>
    <property type="molecule type" value="Genomic_DNA"/>
</dbReference>
<reference evidence="2" key="1">
    <citation type="submission" date="2021-07" db="EMBL/GenBank/DDBJ databases">
        <title>Complete genome sequencing of a Clostridium isolate.</title>
        <authorList>
            <person name="Ueki A."/>
            <person name="Tonouchi A."/>
        </authorList>
    </citation>
    <scope>NUCLEOTIDE SEQUENCE [LARGE SCALE GENOMIC DNA]</scope>
    <source>
        <strain evidence="2">C5S11</strain>
    </source>
</reference>
<accession>A0ABM7TBC2</accession>
<protein>
    <submittedName>
        <fullName evidence="1">Uncharacterized protein</fullName>
    </submittedName>
</protein>
<keyword evidence="2" id="KW-1185">Reference proteome</keyword>
<sequence>MYTEGTTSYINKSFYEGISAIGGQTESTGLASIKEEYIAIDSAASGVDVNQFKSLATQPDALVEVGKLVFGENSNLDLPFVQNGREYTINLDANQTVDLAANAIKAGVNNLENLNKTFKLELKAEDIAQIKTEMNSTSFDTGLTEAKKALAGSTITSKDIFTDINYTSDCNINLQIKDFGKISIAVKATSTKSEVKAITLPTSKIKLTAEEFAKISAPTSTTIAATSNVVAK</sequence>
<dbReference type="Proteomes" id="UP000824633">
    <property type="component" value="Chromosome"/>
</dbReference>
<organism evidence="1 2">
    <name type="scientific">Clostridium gelidum</name>
    <dbReference type="NCBI Taxonomy" id="704125"/>
    <lineage>
        <taxon>Bacteria</taxon>
        <taxon>Bacillati</taxon>
        <taxon>Bacillota</taxon>
        <taxon>Clostridia</taxon>
        <taxon>Eubacteriales</taxon>
        <taxon>Clostridiaceae</taxon>
        <taxon>Clostridium</taxon>
    </lineage>
</organism>
<gene>
    <name evidence="1" type="ORF">psyc5s11_47390</name>
</gene>
<proteinExistence type="predicted"/>